<name>A0A1M5P4Q9_9FIRM</name>
<reference evidence="2" key="1">
    <citation type="submission" date="2016-11" db="EMBL/GenBank/DDBJ databases">
        <authorList>
            <person name="Varghese N."/>
            <person name="Submissions S."/>
        </authorList>
    </citation>
    <scope>NUCLEOTIDE SEQUENCE [LARGE SCALE GENOMIC DNA]</scope>
    <source>
        <strain evidence="2">DSM 15285</strain>
    </source>
</reference>
<dbReference type="Proteomes" id="UP000242520">
    <property type="component" value="Unassembled WGS sequence"/>
</dbReference>
<protein>
    <submittedName>
        <fullName evidence="1">Uncharacterized protein</fullName>
    </submittedName>
</protein>
<dbReference type="STRING" id="1123350.SAMN02744040_00385"/>
<accession>A0A1M5P4Q9</accession>
<dbReference type="RefSeq" id="WP_178137414.1">
    <property type="nucleotide sequence ID" value="NZ_FQXH01000005.1"/>
</dbReference>
<organism evidence="1 2">
    <name type="scientific">Tepidibacter thalassicus DSM 15285</name>
    <dbReference type="NCBI Taxonomy" id="1123350"/>
    <lineage>
        <taxon>Bacteria</taxon>
        <taxon>Bacillati</taxon>
        <taxon>Bacillota</taxon>
        <taxon>Clostridia</taxon>
        <taxon>Peptostreptococcales</taxon>
        <taxon>Peptostreptococcaceae</taxon>
        <taxon>Tepidibacter</taxon>
    </lineage>
</organism>
<proteinExistence type="predicted"/>
<dbReference type="EMBL" id="FQXH01000005">
    <property type="protein sequence ID" value="SHG96728.1"/>
    <property type="molecule type" value="Genomic_DNA"/>
</dbReference>
<gene>
    <name evidence="1" type="ORF">SAMN02744040_00385</name>
</gene>
<keyword evidence="2" id="KW-1185">Reference proteome</keyword>
<sequence length="49" mass="5740">MNKYVIIRADIKSISNPMTKEEAISKMKEYDKQGIPSYIISQYKKNKSK</sequence>
<dbReference type="AlphaFoldDB" id="A0A1M5P4Q9"/>
<evidence type="ECO:0000313" key="2">
    <source>
        <dbReference type="Proteomes" id="UP000242520"/>
    </source>
</evidence>
<evidence type="ECO:0000313" key="1">
    <source>
        <dbReference type="EMBL" id="SHG96728.1"/>
    </source>
</evidence>